<evidence type="ECO:0000313" key="2">
    <source>
        <dbReference type="Proteomes" id="UP000608513"/>
    </source>
</evidence>
<comment type="caution">
    <text evidence="1">The sequence shown here is derived from an EMBL/GenBank/DDBJ whole genome shotgun (WGS) entry which is preliminary data.</text>
</comment>
<dbReference type="RefSeq" id="WP_187078902.1">
    <property type="nucleotide sequence ID" value="NZ_JACORT010000015.1"/>
</dbReference>
<gene>
    <name evidence="1" type="ORF">H8N03_24680</name>
</gene>
<dbReference type="EMBL" id="JACORT010000015">
    <property type="protein sequence ID" value="MBC5786158.1"/>
    <property type="molecule type" value="Genomic_DNA"/>
</dbReference>
<name>A0A923MVQ4_9BURK</name>
<keyword evidence="2" id="KW-1185">Reference proteome</keyword>
<evidence type="ECO:0000313" key="1">
    <source>
        <dbReference type="EMBL" id="MBC5786158.1"/>
    </source>
</evidence>
<reference evidence="1" key="1">
    <citation type="submission" date="2020-08" db="EMBL/GenBank/DDBJ databases">
        <title>Ramlibacter sp. USB13 16S ribosomal RNA gene genome sequencing and assembly.</title>
        <authorList>
            <person name="Kang M."/>
        </authorList>
    </citation>
    <scope>NUCLEOTIDE SEQUENCE</scope>
    <source>
        <strain evidence="1">USB13</strain>
    </source>
</reference>
<proteinExistence type="predicted"/>
<sequence>MDESAHSREVRAALSRLEEALLRHGDELRSAPGEVSDPALQALLRTIDVMELEAQRLRAELAQE</sequence>
<accession>A0A923MVQ4</accession>
<protein>
    <submittedName>
        <fullName evidence="1">Uncharacterized protein</fullName>
    </submittedName>
</protein>
<dbReference type="AlphaFoldDB" id="A0A923MVQ4"/>
<dbReference type="Proteomes" id="UP000608513">
    <property type="component" value="Unassembled WGS sequence"/>
</dbReference>
<organism evidence="1 2">
    <name type="scientific">Ramlibacter cellulosilyticus</name>
    <dbReference type="NCBI Taxonomy" id="2764187"/>
    <lineage>
        <taxon>Bacteria</taxon>
        <taxon>Pseudomonadati</taxon>
        <taxon>Pseudomonadota</taxon>
        <taxon>Betaproteobacteria</taxon>
        <taxon>Burkholderiales</taxon>
        <taxon>Comamonadaceae</taxon>
        <taxon>Ramlibacter</taxon>
    </lineage>
</organism>